<keyword evidence="3" id="KW-1185">Reference proteome</keyword>
<evidence type="ECO:0008006" key="4">
    <source>
        <dbReference type="Google" id="ProtNLM"/>
    </source>
</evidence>
<comment type="caution">
    <text evidence="2">The sequence shown here is derived from an EMBL/GenBank/DDBJ whole genome shotgun (WGS) entry which is preliminary data.</text>
</comment>
<feature type="transmembrane region" description="Helical" evidence="1">
    <location>
        <begin position="38"/>
        <end position="58"/>
    </location>
</feature>
<feature type="transmembrane region" description="Helical" evidence="1">
    <location>
        <begin position="100"/>
        <end position="121"/>
    </location>
</feature>
<keyword evidence="1" id="KW-0472">Membrane</keyword>
<evidence type="ECO:0000256" key="1">
    <source>
        <dbReference type="SAM" id="Phobius"/>
    </source>
</evidence>
<proteinExistence type="predicted"/>
<feature type="transmembrane region" description="Helical" evidence="1">
    <location>
        <begin position="70"/>
        <end position="94"/>
    </location>
</feature>
<dbReference type="EMBL" id="JAVRHU010000003">
    <property type="protein sequence ID" value="MDT0622513.1"/>
    <property type="molecule type" value="Genomic_DNA"/>
</dbReference>
<dbReference type="RefSeq" id="WP_311388262.1">
    <property type="nucleotide sequence ID" value="NZ_JAVRHU010000003.1"/>
</dbReference>
<dbReference type="Proteomes" id="UP001250662">
    <property type="component" value="Unassembled WGS sequence"/>
</dbReference>
<protein>
    <recommendedName>
        <fullName evidence="4">Ferric oxidoreductase domain-containing protein</fullName>
    </recommendedName>
</protein>
<keyword evidence="1" id="KW-1133">Transmembrane helix</keyword>
<feature type="transmembrane region" description="Helical" evidence="1">
    <location>
        <begin position="128"/>
        <end position="146"/>
    </location>
</feature>
<evidence type="ECO:0000313" key="3">
    <source>
        <dbReference type="Proteomes" id="UP001250662"/>
    </source>
</evidence>
<sequence>MKNPLGKLLVLGSIIEILIFVCAYLMQPSLEETFRHAARYSGRLSFGVFLVTFYLFTYSHQKPINENKRLRYWLILFAVVHIIHFGFLATNVVLNKIPIVPIKLTGGALAYLMIVCAPLVLHKLKLGWQLVYFNYVSIVMIITYVARAKGDFEGAQPFWFHYLALITLVFCCLLFGWKIWKATKN</sequence>
<evidence type="ECO:0000313" key="2">
    <source>
        <dbReference type="EMBL" id="MDT0622513.1"/>
    </source>
</evidence>
<keyword evidence="1" id="KW-0812">Transmembrane</keyword>
<reference evidence="2 3" key="1">
    <citation type="submission" date="2023-09" db="EMBL/GenBank/DDBJ databases">
        <authorList>
            <person name="Rey-Velasco X."/>
        </authorList>
    </citation>
    <scope>NUCLEOTIDE SEQUENCE [LARGE SCALE GENOMIC DNA]</scope>
    <source>
        <strain evidence="2 3">P007</strain>
    </source>
</reference>
<name>A0ABU3BK29_9FLAO</name>
<feature type="transmembrane region" description="Helical" evidence="1">
    <location>
        <begin position="158"/>
        <end position="180"/>
    </location>
</feature>
<accession>A0ABU3BK29</accession>
<feature type="transmembrane region" description="Helical" evidence="1">
    <location>
        <begin position="7"/>
        <end position="26"/>
    </location>
</feature>
<gene>
    <name evidence="2" type="ORF">RM520_12845</name>
</gene>
<organism evidence="2 3">
    <name type="scientific">Croceitalea vernalis</name>
    <dbReference type="NCBI Taxonomy" id="3075599"/>
    <lineage>
        <taxon>Bacteria</taxon>
        <taxon>Pseudomonadati</taxon>
        <taxon>Bacteroidota</taxon>
        <taxon>Flavobacteriia</taxon>
        <taxon>Flavobacteriales</taxon>
        <taxon>Flavobacteriaceae</taxon>
        <taxon>Croceitalea</taxon>
    </lineage>
</organism>